<dbReference type="InterPro" id="IPR011008">
    <property type="entry name" value="Dimeric_a/b-barrel"/>
</dbReference>
<reference evidence="2" key="2">
    <citation type="submission" date="2023-01" db="EMBL/GenBank/DDBJ databases">
        <authorList>
            <person name="Sun Q."/>
            <person name="Evtushenko L."/>
        </authorList>
    </citation>
    <scope>NUCLEOTIDE SEQUENCE</scope>
    <source>
        <strain evidence="2">VKM Ac-1069</strain>
    </source>
</reference>
<keyword evidence="3" id="KW-1185">Reference proteome</keyword>
<dbReference type="Gene3D" id="3.30.70.920">
    <property type="match status" value="1"/>
</dbReference>
<gene>
    <name evidence="2" type="ORF">GCM10017577_12410</name>
</gene>
<evidence type="ECO:0000313" key="2">
    <source>
        <dbReference type="EMBL" id="GLL10101.1"/>
    </source>
</evidence>
<dbReference type="Pfam" id="PF01037">
    <property type="entry name" value="AsnC_trans_reg"/>
    <property type="match status" value="1"/>
</dbReference>
<proteinExistence type="predicted"/>
<accession>A0A9W6L0T5</accession>
<organism evidence="2 3">
    <name type="scientific">Pseudonocardia halophobica</name>
    <dbReference type="NCBI Taxonomy" id="29401"/>
    <lineage>
        <taxon>Bacteria</taxon>
        <taxon>Bacillati</taxon>
        <taxon>Actinomycetota</taxon>
        <taxon>Actinomycetes</taxon>
        <taxon>Pseudonocardiales</taxon>
        <taxon>Pseudonocardiaceae</taxon>
        <taxon>Pseudonocardia</taxon>
    </lineage>
</organism>
<dbReference type="SUPFAM" id="SSF54909">
    <property type="entry name" value="Dimeric alpha+beta barrel"/>
    <property type="match status" value="1"/>
</dbReference>
<sequence length="78" mass="8009">MVQAYILIQTEVGKAAAVAAEIGAIQGVVTAEDVTGPYDVIVRAEAADVDELGQLVVARVQGVSGITRTLTCPVVKLS</sequence>
<comment type="caution">
    <text evidence="2">The sequence shown here is derived from an EMBL/GenBank/DDBJ whole genome shotgun (WGS) entry which is preliminary data.</text>
</comment>
<dbReference type="RefSeq" id="WP_037043291.1">
    <property type="nucleotide sequence ID" value="NZ_BAAAUZ010000011.1"/>
</dbReference>
<evidence type="ECO:0000259" key="1">
    <source>
        <dbReference type="Pfam" id="PF01037"/>
    </source>
</evidence>
<feature type="domain" description="Transcription regulator AsnC/Lrp ligand binding" evidence="1">
    <location>
        <begin position="6"/>
        <end position="75"/>
    </location>
</feature>
<dbReference type="EMBL" id="BSFQ01000003">
    <property type="protein sequence ID" value="GLL10101.1"/>
    <property type="molecule type" value="Genomic_DNA"/>
</dbReference>
<evidence type="ECO:0000313" key="3">
    <source>
        <dbReference type="Proteomes" id="UP001143463"/>
    </source>
</evidence>
<protein>
    <submittedName>
        <fullName evidence="2">AsnC family transcriptional regulator</fullName>
    </submittedName>
</protein>
<dbReference type="AlphaFoldDB" id="A0A9W6L0T5"/>
<dbReference type="Proteomes" id="UP001143463">
    <property type="component" value="Unassembled WGS sequence"/>
</dbReference>
<dbReference type="InterPro" id="IPR019887">
    <property type="entry name" value="Tscrpt_reg_AsnC/Lrp_C"/>
</dbReference>
<reference evidence="2" key="1">
    <citation type="journal article" date="2014" name="Int. J. Syst. Evol. Microbiol.">
        <title>Complete genome sequence of Corynebacterium casei LMG S-19264T (=DSM 44701T), isolated from a smear-ripened cheese.</title>
        <authorList>
            <consortium name="US DOE Joint Genome Institute (JGI-PGF)"/>
            <person name="Walter F."/>
            <person name="Albersmeier A."/>
            <person name="Kalinowski J."/>
            <person name="Ruckert C."/>
        </authorList>
    </citation>
    <scope>NUCLEOTIDE SEQUENCE</scope>
    <source>
        <strain evidence="2">VKM Ac-1069</strain>
    </source>
</reference>
<name>A0A9W6L0T5_9PSEU</name>